<organism evidence="1 2">
    <name type="scientific">Fusarium ambrosium</name>
    <dbReference type="NCBI Taxonomy" id="131363"/>
    <lineage>
        <taxon>Eukaryota</taxon>
        <taxon>Fungi</taxon>
        <taxon>Dikarya</taxon>
        <taxon>Ascomycota</taxon>
        <taxon>Pezizomycotina</taxon>
        <taxon>Sordariomycetes</taxon>
        <taxon>Hypocreomycetidae</taxon>
        <taxon>Hypocreales</taxon>
        <taxon>Nectriaceae</taxon>
        <taxon>Fusarium</taxon>
        <taxon>Fusarium solani species complex</taxon>
    </lineage>
</organism>
<reference evidence="1 2" key="1">
    <citation type="submission" date="2017-06" db="EMBL/GenBank/DDBJ databases">
        <title>Cmopartive genomic analysis of Ambrosia Fusariam Clade fungi.</title>
        <authorList>
            <person name="Stajich J.E."/>
            <person name="Carrillo J."/>
            <person name="Kijimoto T."/>
            <person name="Eskalen A."/>
            <person name="O'Donnell K."/>
            <person name="Kasson M."/>
        </authorList>
    </citation>
    <scope>NUCLEOTIDE SEQUENCE [LARGE SCALE GENOMIC DNA]</scope>
    <source>
        <strain evidence="1 2">NRRL 20438</strain>
    </source>
</reference>
<gene>
    <name evidence="1" type="ORF">CDV31_005625</name>
</gene>
<dbReference type="Proteomes" id="UP000288429">
    <property type="component" value="Unassembled WGS sequence"/>
</dbReference>
<protein>
    <submittedName>
        <fullName evidence="1">Uncharacterized protein</fullName>
    </submittedName>
</protein>
<evidence type="ECO:0000313" key="2">
    <source>
        <dbReference type="Proteomes" id="UP000288429"/>
    </source>
</evidence>
<keyword evidence="2" id="KW-1185">Reference proteome</keyword>
<dbReference type="EMBL" id="NIZV01000059">
    <property type="protein sequence ID" value="RSM13877.1"/>
    <property type="molecule type" value="Genomic_DNA"/>
</dbReference>
<evidence type="ECO:0000313" key="1">
    <source>
        <dbReference type="EMBL" id="RSM13877.1"/>
    </source>
</evidence>
<sequence>MEGPQRAPFTMMHPKRLFTGSKKGIDRGRVGVGNEITRKGHRGAAVVAGGDE</sequence>
<comment type="caution">
    <text evidence="1">The sequence shown here is derived from an EMBL/GenBank/DDBJ whole genome shotgun (WGS) entry which is preliminary data.</text>
</comment>
<name>A0A428UHV7_9HYPO</name>
<dbReference type="AlphaFoldDB" id="A0A428UHV7"/>
<proteinExistence type="predicted"/>
<accession>A0A428UHV7</accession>